<reference evidence="2" key="2">
    <citation type="journal article" date="2015" name="Data Brief">
        <title>Shoot transcriptome of the giant reed, Arundo donax.</title>
        <authorList>
            <person name="Barrero R.A."/>
            <person name="Guerrero F.D."/>
            <person name="Moolhuijzen P."/>
            <person name="Goolsby J.A."/>
            <person name="Tidwell J."/>
            <person name="Bellgard S.E."/>
            <person name="Bellgard M.I."/>
        </authorList>
    </citation>
    <scope>NUCLEOTIDE SEQUENCE</scope>
    <source>
        <tissue evidence="2">Shoot tissue taken approximately 20 cm above the soil surface</tissue>
    </source>
</reference>
<name>A0A0A9E1Q2_ARUDO</name>
<feature type="compositionally biased region" description="Polar residues" evidence="1">
    <location>
        <begin position="17"/>
        <end position="27"/>
    </location>
</feature>
<feature type="region of interest" description="Disordered" evidence="1">
    <location>
        <begin position="73"/>
        <end position="188"/>
    </location>
</feature>
<evidence type="ECO:0000313" key="2">
    <source>
        <dbReference type="EMBL" id="JAD89922.1"/>
    </source>
</evidence>
<dbReference type="AlphaFoldDB" id="A0A0A9E1Q2"/>
<organism evidence="2">
    <name type="scientific">Arundo donax</name>
    <name type="common">Giant reed</name>
    <name type="synonym">Donax arundinaceus</name>
    <dbReference type="NCBI Taxonomy" id="35708"/>
    <lineage>
        <taxon>Eukaryota</taxon>
        <taxon>Viridiplantae</taxon>
        <taxon>Streptophyta</taxon>
        <taxon>Embryophyta</taxon>
        <taxon>Tracheophyta</taxon>
        <taxon>Spermatophyta</taxon>
        <taxon>Magnoliopsida</taxon>
        <taxon>Liliopsida</taxon>
        <taxon>Poales</taxon>
        <taxon>Poaceae</taxon>
        <taxon>PACMAD clade</taxon>
        <taxon>Arundinoideae</taxon>
        <taxon>Arundineae</taxon>
        <taxon>Arundo</taxon>
    </lineage>
</organism>
<feature type="compositionally biased region" description="Low complexity" evidence="1">
    <location>
        <begin position="152"/>
        <end position="162"/>
    </location>
</feature>
<feature type="compositionally biased region" description="Basic and acidic residues" evidence="1">
    <location>
        <begin position="99"/>
        <end position="109"/>
    </location>
</feature>
<feature type="region of interest" description="Disordered" evidence="1">
    <location>
        <begin position="1"/>
        <end position="27"/>
    </location>
</feature>
<protein>
    <submittedName>
        <fullName evidence="2">Uncharacterized protein</fullName>
    </submittedName>
</protein>
<reference evidence="2" key="1">
    <citation type="submission" date="2014-09" db="EMBL/GenBank/DDBJ databases">
        <authorList>
            <person name="Magalhaes I.L.F."/>
            <person name="Oliveira U."/>
            <person name="Santos F.R."/>
            <person name="Vidigal T.H.D.A."/>
            <person name="Brescovit A.D."/>
            <person name="Santos A.J."/>
        </authorList>
    </citation>
    <scope>NUCLEOTIDE SEQUENCE</scope>
    <source>
        <tissue evidence="2">Shoot tissue taken approximately 20 cm above the soil surface</tissue>
    </source>
</reference>
<proteinExistence type="predicted"/>
<sequence length="215" mass="22313">MDATLDTELTLSRLGESPSTAAPSATGTICARPCASASTTVTASPPQTATALGGATESVPWKAVWRTASVRASTTTRADTWRWPPPPSAGAWQRIATRGLEEEKGRGATREGQPAQGGRERRRRQRSGAEAEKRESTPAAQEARREAGEGSGQRAVMAAACAQRREEGRGEAEAGASGQWRTVPSEAPVKSAAGVAAAAVTWWDGGDGDQSAATE</sequence>
<feature type="compositionally biased region" description="Basic and acidic residues" evidence="1">
    <location>
        <begin position="127"/>
        <end position="148"/>
    </location>
</feature>
<feature type="compositionally biased region" description="Basic and acidic residues" evidence="1">
    <location>
        <begin position="163"/>
        <end position="172"/>
    </location>
</feature>
<evidence type="ECO:0000256" key="1">
    <source>
        <dbReference type="SAM" id="MobiDB-lite"/>
    </source>
</evidence>
<accession>A0A0A9E1Q2</accession>
<dbReference type="EMBL" id="GBRH01207973">
    <property type="protein sequence ID" value="JAD89922.1"/>
    <property type="molecule type" value="Transcribed_RNA"/>
</dbReference>